<evidence type="ECO:0000313" key="7">
    <source>
        <dbReference type="EMBL" id="SHO76627.1"/>
    </source>
</evidence>
<sequence>MAGRSHPLVRGAQSSSSILVNSCQRGNPVLQYIKGVAWEYADIVPDYQVGLSNGVLFLSLRYHRLHPEYIHTRIQKLAHMYTLRVLLVVCDVNDHQPAIRELTKIALINRMVMMVAWSAEEAGRYLEMYKAFEQKPPDVIRGKTKQDYMNVMQSVLTNVRGINKTDVWTLSSSFKSFADLAMQPPEKFLMLPGMGDIKAKNLARAFREPFQAEKATSHKQISASTFAGDLPTNELSVGSPDKNDAVEHVHESTASDGAIMDSLPSNFDTLSEEEQLRIALQLSMDGQV</sequence>
<reference evidence="8" key="1">
    <citation type="journal article" date="2017" name="Nucleic Acids Res.">
        <title>Proteogenomics produces comprehensive and highly accurate protein-coding gene annotation in a complete genome assembly of Malassezia sympodialis.</title>
        <authorList>
            <person name="Zhu Y."/>
            <person name="Engstroem P.G."/>
            <person name="Tellgren-Roth C."/>
            <person name="Baudo C.D."/>
            <person name="Kennell J.C."/>
            <person name="Sun S."/>
            <person name="Billmyre R.B."/>
            <person name="Schroeder M.S."/>
            <person name="Andersson A."/>
            <person name="Holm T."/>
            <person name="Sigurgeirsson B."/>
            <person name="Wu G."/>
            <person name="Sankaranarayanan S.R."/>
            <person name="Siddharthan R."/>
            <person name="Sanyal K."/>
            <person name="Lundeberg J."/>
            <person name="Nystedt B."/>
            <person name="Boekhout T."/>
            <person name="Dawson T.L. Jr."/>
            <person name="Heitman J."/>
            <person name="Scheynius A."/>
            <person name="Lehtioe J."/>
        </authorList>
    </citation>
    <scope>NUCLEOTIDE SEQUENCE [LARGE SCALE GENOMIC DNA]</scope>
    <source>
        <strain evidence="8">ATCC 42132</strain>
    </source>
</reference>
<dbReference type="GO" id="GO:0070522">
    <property type="term" value="C:ERCC4-ERCC1 complex"/>
    <property type="evidence" value="ECO:0007669"/>
    <property type="project" value="TreeGrafter"/>
</dbReference>
<keyword evidence="4" id="KW-0238">DNA-binding</keyword>
<dbReference type="OrthoDB" id="10262814at2759"/>
<evidence type="ECO:0000313" key="8">
    <source>
        <dbReference type="Proteomes" id="UP000186303"/>
    </source>
</evidence>
<evidence type="ECO:0000256" key="6">
    <source>
        <dbReference type="ARBA" id="ARBA00023242"/>
    </source>
</evidence>
<dbReference type="Gene3D" id="1.10.150.20">
    <property type="entry name" value="5' to 3' exonuclease, C-terminal subdomain"/>
    <property type="match status" value="1"/>
</dbReference>
<evidence type="ECO:0000256" key="1">
    <source>
        <dbReference type="ARBA" id="ARBA00004123"/>
    </source>
</evidence>
<dbReference type="GO" id="GO:0006302">
    <property type="term" value="P:double-strand break repair"/>
    <property type="evidence" value="ECO:0007669"/>
    <property type="project" value="UniProtKB-ARBA"/>
</dbReference>
<keyword evidence="8" id="KW-1185">Reference proteome</keyword>
<evidence type="ECO:0000256" key="3">
    <source>
        <dbReference type="ARBA" id="ARBA00022763"/>
    </source>
</evidence>
<dbReference type="EMBL" id="LT671822">
    <property type="protein sequence ID" value="SHO76627.1"/>
    <property type="molecule type" value="Genomic_DNA"/>
</dbReference>
<dbReference type="Pfam" id="PF14520">
    <property type="entry name" value="HHH_5"/>
    <property type="match status" value="1"/>
</dbReference>
<dbReference type="InterPro" id="IPR010994">
    <property type="entry name" value="RuvA_2-like"/>
</dbReference>
<organism evidence="7 8">
    <name type="scientific">Malassezia sympodialis (strain ATCC 42132)</name>
    <name type="common">Atopic eczema-associated yeast</name>
    <dbReference type="NCBI Taxonomy" id="1230383"/>
    <lineage>
        <taxon>Eukaryota</taxon>
        <taxon>Fungi</taxon>
        <taxon>Dikarya</taxon>
        <taxon>Basidiomycota</taxon>
        <taxon>Ustilaginomycotina</taxon>
        <taxon>Malasseziomycetes</taxon>
        <taxon>Malasseziales</taxon>
        <taxon>Malasseziaceae</taxon>
        <taxon>Malassezia</taxon>
    </lineage>
</organism>
<gene>
    <name evidence="7" type="ORF">MSYG_0965</name>
</gene>
<dbReference type="Proteomes" id="UP000186303">
    <property type="component" value="Chromosome 2"/>
</dbReference>
<dbReference type="STRING" id="1230383.M5EQ30"/>
<dbReference type="InterPro" id="IPR047260">
    <property type="entry name" value="ERCC1-like_central_dom"/>
</dbReference>
<evidence type="ECO:0000256" key="2">
    <source>
        <dbReference type="ARBA" id="ARBA00008283"/>
    </source>
</evidence>
<dbReference type="PANTHER" id="PTHR12749">
    <property type="entry name" value="EXCISION REPAIR CROSS-COMPLEMENTING 1 ERCC1"/>
    <property type="match status" value="1"/>
</dbReference>
<dbReference type="NCBIfam" id="TIGR00597">
    <property type="entry name" value="rad10"/>
    <property type="match status" value="1"/>
</dbReference>
<comment type="similarity">
    <text evidence="2">Belongs to the ERCC1/RAD10/SWI10 family.</text>
</comment>
<comment type="subcellular location">
    <subcellularLocation>
        <location evidence="1">Nucleus</location>
    </subcellularLocation>
</comment>
<evidence type="ECO:0000256" key="5">
    <source>
        <dbReference type="ARBA" id="ARBA00023204"/>
    </source>
</evidence>
<dbReference type="GO" id="GO:0003684">
    <property type="term" value="F:damaged DNA binding"/>
    <property type="evidence" value="ECO:0007669"/>
    <property type="project" value="InterPro"/>
</dbReference>
<proteinExistence type="inferred from homology"/>
<dbReference type="GO" id="GO:0003697">
    <property type="term" value="F:single-stranded DNA binding"/>
    <property type="evidence" value="ECO:0007669"/>
    <property type="project" value="TreeGrafter"/>
</dbReference>
<dbReference type="GO" id="GO:0004519">
    <property type="term" value="F:endonuclease activity"/>
    <property type="evidence" value="ECO:0007669"/>
    <property type="project" value="UniProtKB-KW"/>
</dbReference>
<dbReference type="GO" id="GO:0000110">
    <property type="term" value="C:nucleotide-excision repair factor 1 complex"/>
    <property type="evidence" value="ECO:0007669"/>
    <property type="project" value="TreeGrafter"/>
</dbReference>
<dbReference type="OMA" id="PHCVLVH"/>
<dbReference type="Pfam" id="PF03834">
    <property type="entry name" value="Rad10"/>
    <property type="match status" value="1"/>
</dbReference>
<dbReference type="InterPro" id="IPR011335">
    <property type="entry name" value="Restrct_endonuc-II-like"/>
</dbReference>
<dbReference type="GO" id="GO:0006312">
    <property type="term" value="P:mitotic recombination"/>
    <property type="evidence" value="ECO:0007669"/>
    <property type="project" value="TreeGrafter"/>
</dbReference>
<dbReference type="SUPFAM" id="SSF47781">
    <property type="entry name" value="RuvA domain 2-like"/>
    <property type="match status" value="1"/>
</dbReference>
<dbReference type="HOGENOM" id="CLU_041616_1_0_1"/>
<keyword evidence="7" id="KW-0255">Endonuclease</keyword>
<dbReference type="GO" id="GO:0070914">
    <property type="term" value="P:UV-damage excision repair"/>
    <property type="evidence" value="ECO:0007669"/>
    <property type="project" value="TreeGrafter"/>
</dbReference>
<evidence type="ECO:0000256" key="4">
    <source>
        <dbReference type="ARBA" id="ARBA00023125"/>
    </source>
</evidence>
<keyword evidence="6" id="KW-0539">Nucleus</keyword>
<dbReference type="CDD" id="cd22325">
    <property type="entry name" value="ERCC1_C-like"/>
    <property type="match status" value="1"/>
</dbReference>
<dbReference type="PANTHER" id="PTHR12749:SF0">
    <property type="entry name" value="DNA EXCISION REPAIR PROTEIN ERCC-1"/>
    <property type="match status" value="1"/>
</dbReference>
<dbReference type="Gene3D" id="3.40.50.10130">
    <property type="match status" value="1"/>
</dbReference>
<dbReference type="RefSeq" id="XP_018741083.1">
    <property type="nucleotide sequence ID" value="XM_018884422.1"/>
</dbReference>
<keyword evidence="5" id="KW-0234">DNA repair</keyword>
<keyword evidence="7" id="KW-0540">Nuclease</keyword>
<dbReference type="SUPFAM" id="SSF52980">
    <property type="entry name" value="Restriction endonuclease-like"/>
    <property type="match status" value="1"/>
</dbReference>
<dbReference type="KEGG" id="msym:MSY001_2560"/>
<dbReference type="FunFam" id="3.40.50.10130:FF:000001">
    <property type="entry name" value="DNA excision repair protein ERCC-1"/>
    <property type="match status" value="1"/>
</dbReference>
<name>M5EQ30_MALS4</name>
<keyword evidence="3" id="KW-0227">DNA damage</keyword>
<keyword evidence="7" id="KW-0378">Hydrolase</keyword>
<protein>
    <submittedName>
        <fullName evidence="7">Similar to S.cerevisiae protein RAD10 (Single-stranded DNA endonuclease (With Rad1p))</fullName>
    </submittedName>
</protein>
<dbReference type="InterPro" id="IPR004579">
    <property type="entry name" value="ERCC1/RAD10/SWI10"/>
</dbReference>
<dbReference type="AlphaFoldDB" id="M5EQ30"/>
<accession>M5EQ30</accession>